<dbReference type="SUPFAM" id="SSF46785">
    <property type="entry name" value="Winged helix' DNA-binding domain"/>
    <property type="match status" value="1"/>
</dbReference>
<name>A0A3P9PYG0_POERE</name>
<dbReference type="AlphaFoldDB" id="A0A3P9PYG0"/>
<evidence type="ECO:0000313" key="2">
    <source>
        <dbReference type="Ensembl" id="ENSPREP00000026819.1"/>
    </source>
</evidence>
<dbReference type="GO" id="GO:0000786">
    <property type="term" value="C:nucleosome"/>
    <property type="evidence" value="ECO:0007669"/>
    <property type="project" value="InterPro"/>
</dbReference>
<keyword evidence="3" id="KW-1185">Reference proteome</keyword>
<feature type="domain" description="H15" evidence="1">
    <location>
        <begin position="29"/>
        <end position="97"/>
    </location>
</feature>
<evidence type="ECO:0000313" key="3">
    <source>
        <dbReference type="Proteomes" id="UP000242638"/>
    </source>
</evidence>
<organism evidence="2 3">
    <name type="scientific">Poecilia reticulata</name>
    <name type="common">Guppy</name>
    <name type="synonym">Acanthophacelus reticulatus</name>
    <dbReference type="NCBI Taxonomy" id="8081"/>
    <lineage>
        <taxon>Eukaryota</taxon>
        <taxon>Metazoa</taxon>
        <taxon>Chordata</taxon>
        <taxon>Craniata</taxon>
        <taxon>Vertebrata</taxon>
        <taxon>Euteleostomi</taxon>
        <taxon>Actinopterygii</taxon>
        <taxon>Neopterygii</taxon>
        <taxon>Teleostei</taxon>
        <taxon>Neoteleostei</taxon>
        <taxon>Acanthomorphata</taxon>
        <taxon>Ovalentaria</taxon>
        <taxon>Atherinomorphae</taxon>
        <taxon>Cyprinodontiformes</taxon>
        <taxon>Poeciliidae</taxon>
        <taxon>Poeciliinae</taxon>
        <taxon>Poecilia</taxon>
    </lineage>
</organism>
<protein>
    <submittedName>
        <fullName evidence="2">Si:ch211-103n10.5</fullName>
    </submittedName>
</protein>
<reference evidence="2" key="3">
    <citation type="submission" date="2025-09" db="UniProtKB">
        <authorList>
            <consortium name="Ensembl"/>
        </authorList>
    </citation>
    <scope>IDENTIFICATION</scope>
    <source>
        <strain evidence="2">Guanapo</strain>
    </source>
</reference>
<dbReference type="OMA" id="CCCEASF"/>
<dbReference type="CDD" id="cd00073">
    <property type="entry name" value="H15"/>
    <property type="match status" value="1"/>
</dbReference>
<reference evidence="2" key="2">
    <citation type="submission" date="2025-08" db="UniProtKB">
        <authorList>
            <consortium name="Ensembl"/>
        </authorList>
    </citation>
    <scope>IDENTIFICATION</scope>
    <source>
        <strain evidence="2">Guanapo</strain>
    </source>
</reference>
<dbReference type="SMART" id="SM00526">
    <property type="entry name" value="H15"/>
    <property type="match status" value="1"/>
</dbReference>
<evidence type="ECO:0000259" key="1">
    <source>
        <dbReference type="PROSITE" id="PS51504"/>
    </source>
</evidence>
<dbReference type="InterPro" id="IPR005818">
    <property type="entry name" value="Histone_H1/H5_H15"/>
</dbReference>
<dbReference type="InterPro" id="IPR036390">
    <property type="entry name" value="WH_DNA-bd_sf"/>
</dbReference>
<dbReference type="GeneTree" id="ENSGT00950000183089"/>
<dbReference type="STRING" id="8081.ENSPREP00000026819"/>
<dbReference type="GO" id="GO:0003677">
    <property type="term" value="F:DNA binding"/>
    <property type="evidence" value="ECO:0007669"/>
    <property type="project" value="InterPro"/>
</dbReference>
<proteinExistence type="predicted"/>
<dbReference type="Ensembl" id="ENSPRET00000027098.1">
    <property type="protein sequence ID" value="ENSPREP00000026819.1"/>
    <property type="gene ID" value="ENSPREG00000018117.1"/>
</dbReference>
<reference evidence="3" key="1">
    <citation type="submission" date="2013-11" db="EMBL/GenBank/DDBJ databases">
        <title>The genomic landscape of the Guanapo guppy.</title>
        <authorList>
            <person name="Kuenstner A."/>
            <person name="Dreyer C."/>
        </authorList>
    </citation>
    <scope>NUCLEOTIDE SEQUENCE</scope>
    <source>
        <strain evidence="3">Guanapo</strain>
    </source>
</reference>
<dbReference type="Pfam" id="PF00538">
    <property type="entry name" value="Linker_histone"/>
    <property type="match status" value="1"/>
</dbReference>
<dbReference type="Gene3D" id="1.10.10.10">
    <property type="entry name" value="Winged helix-like DNA-binding domain superfamily/Winged helix DNA-binding domain"/>
    <property type="match status" value="1"/>
</dbReference>
<dbReference type="GO" id="GO:0006334">
    <property type="term" value="P:nucleosome assembly"/>
    <property type="evidence" value="ECO:0007669"/>
    <property type="project" value="InterPro"/>
</dbReference>
<dbReference type="PROSITE" id="PS51504">
    <property type="entry name" value="H15"/>
    <property type="match status" value="1"/>
</dbReference>
<dbReference type="Proteomes" id="UP000242638">
    <property type="component" value="Unassembled WGS sequence"/>
</dbReference>
<accession>A0A3P9PYG0</accession>
<dbReference type="InterPro" id="IPR036388">
    <property type="entry name" value="WH-like_DNA-bd_sf"/>
</dbReference>
<dbReference type="Bgee" id="ENSPREG00000018117">
    <property type="expression patterns" value="Expressed in head and 1 other cell type or tissue"/>
</dbReference>
<sequence>MWSSTMSSPAIALPGALPAKKKAKSKKKSGPSVSDLILKAVSASAQRGGVSLAAVKKTLKAGGYDVVKNKARISVAIKRLVSKKVLIRNKGSLKRFSRFEICCCEASFCNKDRRITETCQTGSVFPNVFANSVGHSHKYLEVYLSLLSEPKQVQT</sequence>